<dbReference type="InterPro" id="IPR014833">
    <property type="entry name" value="TnsA_N"/>
</dbReference>
<dbReference type="CDD" id="cd22362">
    <property type="entry name" value="TnsA_endonuclease-like"/>
    <property type="match status" value="1"/>
</dbReference>
<evidence type="ECO:0000313" key="4">
    <source>
        <dbReference type="Proteomes" id="UP000617402"/>
    </source>
</evidence>
<evidence type="ECO:0000259" key="1">
    <source>
        <dbReference type="Pfam" id="PF08721"/>
    </source>
</evidence>
<dbReference type="EMBL" id="JACVHF010000005">
    <property type="protein sequence ID" value="MBC9784294.1"/>
    <property type="molecule type" value="Genomic_DNA"/>
</dbReference>
<dbReference type="InterPro" id="IPR014832">
    <property type="entry name" value="TnsA_C"/>
</dbReference>
<dbReference type="Gene3D" id="3.40.1350.10">
    <property type="match status" value="1"/>
</dbReference>
<keyword evidence="3" id="KW-0378">Hydrolase</keyword>
<organism evidence="3 4">
    <name type="scientific">Heliobacterium chlorum</name>
    <dbReference type="NCBI Taxonomy" id="2698"/>
    <lineage>
        <taxon>Bacteria</taxon>
        <taxon>Bacillati</taxon>
        <taxon>Bacillota</taxon>
        <taxon>Clostridia</taxon>
        <taxon>Eubacteriales</taxon>
        <taxon>Heliobacteriaceae</taxon>
        <taxon>Heliobacterium</taxon>
    </lineage>
</organism>
<keyword evidence="4" id="KW-1185">Reference proteome</keyword>
<keyword evidence="3" id="KW-0540">Nuclease</keyword>
<dbReference type="InterPro" id="IPR036388">
    <property type="entry name" value="WH-like_DNA-bd_sf"/>
</dbReference>
<evidence type="ECO:0000313" key="3">
    <source>
        <dbReference type="EMBL" id="MBC9784294.1"/>
    </source>
</evidence>
<dbReference type="GO" id="GO:0004519">
    <property type="term" value="F:endonuclease activity"/>
    <property type="evidence" value="ECO:0007669"/>
    <property type="project" value="UniProtKB-KW"/>
</dbReference>
<reference evidence="3 4" key="1">
    <citation type="submission" date="2020-07" db="EMBL/GenBank/DDBJ databases">
        <title>Draft whole-genome sequence of Heliobacterium chlorum DSM 3682, type strain.</title>
        <authorList>
            <person name="Kyndt J.A."/>
            <person name="Meyer T.E."/>
            <person name="Imhoff J.F."/>
        </authorList>
    </citation>
    <scope>NUCLEOTIDE SEQUENCE [LARGE SCALE GENOMIC DNA]</scope>
    <source>
        <strain evidence="3 4">DSM 3682</strain>
    </source>
</reference>
<name>A0ABR7T0H4_HELCL</name>
<dbReference type="Proteomes" id="UP000617402">
    <property type="component" value="Unassembled WGS sequence"/>
</dbReference>
<dbReference type="Pfam" id="PF08722">
    <property type="entry name" value="Tn7_TnsA-like_N"/>
    <property type="match status" value="1"/>
</dbReference>
<proteinExistence type="predicted"/>
<feature type="domain" description="TnsA endonuclease C-terminal" evidence="1">
    <location>
        <begin position="170"/>
        <end position="251"/>
    </location>
</feature>
<keyword evidence="3" id="KW-0255">Endonuclease</keyword>
<dbReference type="Pfam" id="PF08721">
    <property type="entry name" value="Tn7_Tnp_TnsA_C"/>
    <property type="match status" value="1"/>
</dbReference>
<evidence type="ECO:0000259" key="2">
    <source>
        <dbReference type="Pfam" id="PF08722"/>
    </source>
</evidence>
<dbReference type="InterPro" id="IPR011856">
    <property type="entry name" value="tRNA_endonuc-like_dom_sf"/>
</dbReference>
<dbReference type="InterPro" id="IPR011335">
    <property type="entry name" value="Restrct_endonuc-II-like"/>
</dbReference>
<feature type="domain" description="TnsA endonuclease N-terminal" evidence="2">
    <location>
        <begin position="74"/>
        <end position="168"/>
    </location>
</feature>
<dbReference type="SUPFAM" id="SSF52980">
    <property type="entry name" value="Restriction endonuclease-like"/>
    <property type="match status" value="1"/>
</dbReference>
<gene>
    <name evidence="3" type="ORF">H1S01_07190</name>
</gene>
<protein>
    <submittedName>
        <fullName evidence="3">TnsA endonuclease N-terminal domain-containing protein</fullName>
    </submittedName>
</protein>
<sequence length="285" mass="33242">MSKGSLNWDEGKIERYYKQGRGQGEGKEYKPWLTVQDVPSTGRVTRIKGWKTERLHHLLSDLEKKFFYTLQWADNVVDIQEQYPLNRDKTVAIAERKKISHPEDRANKTPLVQTTDFFIKITNQGKTEYLARAVKPSTELEKPRTLKKLEIERTYWQEQNIDWAIITELDINNVLASNVEWIHPAFWLDGVIELEADEEKRLLANLVQSILRHNGTVQSLVGQLDQEYRMESGTYLALFKHLLARKQIRTDFAEQKITPHLNIKEFSLSSSLSLASKKVKRHAVR</sequence>
<dbReference type="Gene3D" id="1.10.10.10">
    <property type="entry name" value="Winged helix-like DNA-binding domain superfamily/Winged helix DNA-binding domain"/>
    <property type="match status" value="1"/>
</dbReference>
<comment type="caution">
    <text evidence="3">The sequence shown here is derived from an EMBL/GenBank/DDBJ whole genome shotgun (WGS) entry which is preliminary data.</text>
</comment>
<accession>A0ABR7T0H4</accession>
<dbReference type="RefSeq" id="WP_188039412.1">
    <property type="nucleotide sequence ID" value="NZ_JACVHF010000005.1"/>
</dbReference>